<dbReference type="RefSeq" id="WP_126615483.1">
    <property type="nucleotide sequence ID" value="NZ_CP034562.1"/>
</dbReference>
<dbReference type="OrthoDB" id="794757at2"/>
<name>A0A3Q9FPT4_9BACT</name>
<accession>A0A3Q9FPT4</accession>
<dbReference type="KEGG" id="fll:EI427_13460"/>
<keyword evidence="2" id="KW-1185">Reference proteome</keyword>
<reference evidence="1 2" key="1">
    <citation type="submission" date="2018-12" db="EMBL/GenBank/DDBJ databases">
        <title>Flammeovirga pectinis sp. nov., isolated from the gut of the Korean scallop, Patinopecten yessoensis.</title>
        <authorList>
            <person name="Bae J.-W."/>
            <person name="Jeong Y.-S."/>
            <person name="Kang W."/>
        </authorList>
    </citation>
    <scope>NUCLEOTIDE SEQUENCE [LARGE SCALE GENOMIC DNA]</scope>
    <source>
        <strain evidence="1 2">L12M1</strain>
    </source>
</reference>
<dbReference type="Proteomes" id="UP000267268">
    <property type="component" value="Chromosome 1"/>
</dbReference>
<evidence type="ECO:0000313" key="2">
    <source>
        <dbReference type="Proteomes" id="UP000267268"/>
    </source>
</evidence>
<organism evidence="1 2">
    <name type="scientific">Flammeovirga pectinis</name>
    <dbReference type="NCBI Taxonomy" id="2494373"/>
    <lineage>
        <taxon>Bacteria</taxon>
        <taxon>Pseudomonadati</taxon>
        <taxon>Bacteroidota</taxon>
        <taxon>Cytophagia</taxon>
        <taxon>Cytophagales</taxon>
        <taxon>Flammeovirgaceae</taxon>
        <taxon>Flammeovirga</taxon>
    </lineage>
</organism>
<protein>
    <submittedName>
        <fullName evidence="1">Uncharacterized protein</fullName>
    </submittedName>
</protein>
<sequence length="191" mass="21957">MKLFVRISLIFTNIFLLTNCSQIDKIHDSDQVYYFDLESLIDSAVADLDRKSPSVEKEIDYDGEKDVIDVKDIDWEKELEVFAQADINRPVLKDSYVTVITNKDDGLKVTRYEASGPREIVRWLELSQDKNGKLISVAFKMFTDNSLFSSQKEGKLEFTMNQKLKRYSLAGAETILFLGEKNYAVKGNLVY</sequence>
<dbReference type="EMBL" id="CP034562">
    <property type="protein sequence ID" value="AZQ63211.1"/>
    <property type="molecule type" value="Genomic_DNA"/>
</dbReference>
<proteinExistence type="predicted"/>
<evidence type="ECO:0000313" key="1">
    <source>
        <dbReference type="EMBL" id="AZQ63211.1"/>
    </source>
</evidence>
<gene>
    <name evidence="1" type="ORF">EI427_13460</name>
</gene>
<dbReference type="AlphaFoldDB" id="A0A3Q9FPT4"/>